<keyword evidence="2" id="KW-1185">Reference proteome</keyword>
<dbReference type="EMBL" id="GG662864">
    <property type="protein sequence ID" value="EWS76729.1"/>
    <property type="molecule type" value="Genomic_DNA"/>
</dbReference>
<dbReference type="AlphaFoldDB" id="W7XLR1"/>
<accession>W7XLR1</accession>
<sequence>MQKNIQIIQALTNKSKILILNQNSQLSFKIQRIFKMQEGLFLQIKFLQINNFQTTMKQTIVLSSAIKYKLQKSQQQIIQLQVYEDEQNPKIVNTQEIDEKITLILLRYKGQ</sequence>
<evidence type="ECO:0000313" key="2">
    <source>
        <dbReference type="Proteomes" id="UP000009168"/>
    </source>
</evidence>
<reference evidence="2" key="1">
    <citation type="journal article" date="2006" name="PLoS Biol.">
        <title>Macronuclear genome sequence of the ciliate Tetrahymena thermophila, a model eukaryote.</title>
        <authorList>
            <person name="Eisen J.A."/>
            <person name="Coyne R.S."/>
            <person name="Wu M."/>
            <person name="Wu D."/>
            <person name="Thiagarajan M."/>
            <person name="Wortman J.R."/>
            <person name="Badger J.H."/>
            <person name="Ren Q."/>
            <person name="Amedeo P."/>
            <person name="Jones K.M."/>
            <person name="Tallon L.J."/>
            <person name="Delcher A.L."/>
            <person name="Salzberg S.L."/>
            <person name="Silva J.C."/>
            <person name="Haas B.J."/>
            <person name="Majoros W.H."/>
            <person name="Farzad M."/>
            <person name="Carlton J.M."/>
            <person name="Smith R.K. Jr."/>
            <person name="Garg J."/>
            <person name="Pearlman R.E."/>
            <person name="Karrer K.M."/>
            <person name="Sun L."/>
            <person name="Manning G."/>
            <person name="Elde N.C."/>
            <person name="Turkewitz A.P."/>
            <person name="Asai D.J."/>
            <person name="Wilkes D.E."/>
            <person name="Wang Y."/>
            <person name="Cai H."/>
            <person name="Collins K."/>
            <person name="Stewart B.A."/>
            <person name="Lee S.R."/>
            <person name="Wilamowska K."/>
            <person name="Weinberg Z."/>
            <person name="Ruzzo W.L."/>
            <person name="Wloga D."/>
            <person name="Gaertig J."/>
            <person name="Frankel J."/>
            <person name="Tsao C.-C."/>
            <person name="Gorovsky M.A."/>
            <person name="Keeling P.J."/>
            <person name="Waller R.F."/>
            <person name="Patron N.J."/>
            <person name="Cherry J.M."/>
            <person name="Stover N.A."/>
            <person name="Krieger C.J."/>
            <person name="del Toro C."/>
            <person name="Ryder H.F."/>
            <person name="Williamson S.C."/>
            <person name="Barbeau R.A."/>
            <person name="Hamilton E.P."/>
            <person name="Orias E."/>
        </authorList>
    </citation>
    <scope>NUCLEOTIDE SEQUENCE [LARGE SCALE GENOMIC DNA]</scope>
    <source>
        <strain evidence="2">SB210</strain>
    </source>
</reference>
<dbReference type="KEGG" id="tet:TTHERM_000549519"/>
<dbReference type="RefSeq" id="XP_012650722.1">
    <property type="nucleotide sequence ID" value="XM_012795268.1"/>
</dbReference>
<dbReference type="GeneID" id="24439521"/>
<organism evidence="1 2">
    <name type="scientific">Tetrahymena thermophila (strain SB210)</name>
    <dbReference type="NCBI Taxonomy" id="312017"/>
    <lineage>
        <taxon>Eukaryota</taxon>
        <taxon>Sar</taxon>
        <taxon>Alveolata</taxon>
        <taxon>Ciliophora</taxon>
        <taxon>Intramacronucleata</taxon>
        <taxon>Oligohymenophorea</taxon>
        <taxon>Hymenostomatida</taxon>
        <taxon>Tetrahymenina</taxon>
        <taxon>Tetrahymenidae</taxon>
        <taxon>Tetrahymena</taxon>
    </lineage>
</organism>
<dbReference type="InParanoid" id="W7XLR1"/>
<gene>
    <name evidence="1" type="ORF">TTHERM_000549519</name>
</gene>
<name>W7XLR1_TETTS</name>
<dbReference type="Proteomes" id="UP000009168">
    <property type="component" value="Unassembled WGS sequence"/>
</dbReference>
<proteinExistence type="predicted"/>
<evidence type="ECO:0000313" key="1">
    <source>
        <dbReference type="EMBL" id="EWS76729.1"/>
    </source>
</evidence>
<protein>
    <submittedName>
        <fullName evidence="1">Uncharacterized protein</fullName>
    </submittedName>
</protein>